<dbReference type="RefSeq" id="WP_152132067.1">
    <property type="nucleotide sequence ID" value="NZ_WELG01000002.1"/>
</dbReference>
<keyword evidence="1" id="KW-0732">Signal</keyword>
<comment type="caution">
    <text evidence="2">The sequence shown here is derived from an EMBL/GenBank/DDBJ whole genome shotgun (WGS) entry which is preliminary data.</text>
</comment>
<dbReference type="AlphaFoldDB" id="A0A6I1DZF6"/>
<accession>A0A6I1DZF6</accession>
<evidence type="ECO:0000313" key="2">
    <source>
        <dbReference type="EMBL" id="KAB7528707.1"/>
    </source>
</evidence>
<evidence type="ECO:0000313" key="3">
    <source>
        <dbReference type="Proteomes" id="UP000429785"/>
    </source>
</evidence>
<gene>
    <name evidence="2" type="ORF">F8C76_12670</name>
</gene>
<feature type="chain" id="PRO_5026026909" evidence="1">
    <location>
        <begin position="26"/>
        <end position="288"/>
    </location>
</feature>
<dbReference type="PROSITE" id="PS51257">
    <property type="entry name" value="PROKAR_LIPOPROTEIN"/>
    <property type="match status" value="1"/>
</dbReference>
<feature type="signal peptide" evidence="1">
    <location>
        <begin position="1"/>
        <end position="25"/>
    </location>
</feature>
<dbReference type="Proteomes" id="UP000429785">
    <property type="component" value="Unassembled WGS sequence"/>
</dbReference>
<dbReference type="OrthoDB" id="2972467at2"/>
<protein>
    <submittedName>
        <fullName evidence="2">Uncharacterized protein</fullName>
    </submittedName>
</protein>
<evidence type="ECO:0000256" key="1">
    <source>
        <dbReference type="SAM" id="SignalP"/>
    </source>
</evidence>
<organism evidence="2 3">
    <name type="scientific">Flagellimonas olearia</name>
    <dbReference type="NCBI Taxonomy" id="552546"/>
    <lineage>
        <taxon>Bacteria</taxon>
        <taxon>Pseudomonadati</taxon>
        <taxon>Bacteroidota</taxon>
        <taxon>Flavobacteriia</taxon>
        <taxon>Flavobacteriales</taxon>
        <taxon>Flavobacteriaceae</taxon>
        <taxon>Flagellimonas</taxon>
    </lineage>
</organism>
<sequence length="288" mass="31096">MRKLQHTVSVFIWVLALLGISCSGSDDGTPIDPDGDCTKKTFYLDSDKDGFGDANSTKSECTKPNGYVEDKTDPDDSNALIFPGCEAKYYPDSDQDGFGDPNGEASCAPMEGYVENSDDLNDEDASIINCSDPQYFLDSDGDGYGDPTKPSCTAKEGYVMDNTDCYDGDNNVHPGIMLIYGKDLDGDGAPGDLDTVEVNACETGSVPDGYYVIFPYPDCDDQDPNVGDVRIYASIDQDGDGYLSVNVFQFTECDPLPGGYVEVDYDNPILFDCDDQDPNIYPGNGCGI</sequence>
<dbReference type="EMBL" id="WELG01000002">
    <property type="protein sequence ID" value="KAB7528707.1"/>
    <property type="molecule type" value="Genomic_DNA"/>
</dbReference>
<name>A0A6I1DZF6_9FLAO</name>
<reference evidence="2 3" key="1">
    <citation type="submission" date="2019-10" db="EMBL/GenBank/DDBJ databases">
        <title>Muricauda olearia CL-SS4 JCM15563 genome.</title>
        <authorList>
            <person name="Liu L."/>
        </authorList>
    </citation>
    <scope>NUCLEOTIDE SEQUENCE [LARGE SCALE GENOMIC DNA]</scope>
    <source>
        <strain evidence="2 3">CL-SS4</strain>
    </source>
</reference>
<proteinExistence type="predicted"/>